<dbReference type="GO" id="GO:0102710">
    <property type="term" value="F:D-inositol-3-phosphate glycosyltransferase activity"/>
    <property type="evidence" value="ECO:0007669"/>
    <property type="project" value="UniProtKB-EC"/>
</dbReference>
<dbReference type="GO" id="GO:0009103">
    <property type="term" value="P:lipopolysaccharide biosynthetic process"/>
    <property type="evidence" value="ECO:0007669"/>
    <property type="project" value="TreeGrafter"/>
</dbReference>
<dbReference type="Pfam" id="PF00534">
    <property type="entry name" value="Glycos_transf_1"/>
    <property type="match status" value="1"/>
</dbReference>
<proteinExistence type="predicted"/>
<dbReference type="EMBL" id="CP087164">
    <property type="protein sequence ID" value="UGS37429.1"/>
    <property type="molecule type" value="Genomic_DNA"/>
</dbReference>
<evidence type="ECO:0000313" key="6">
    <source>
        <dbReference type="Proteomes" id="UP001162834"/>
    </source>
</evidence>
<reference evidence="5" key="1">
    <citation type="journal article" date="2022" name="Int. J. Syst. Evol. Microbiol.">
        <title>Pseudomonas aegrilactucae sp. nov. and Pseudomonas morbosilactucae sp. nov., pathogens causing bacterial rot of lettuce in Japan.</title>
        <authorList>
            <person name="Sawada H."/>
            <person name="Fujikawa T."/>
            <person name="Satou M."/>
        </authorList>
    </citation>
    <scope>NUCLEOTIDE SEQUENCE</scope>
    <source>
        <strain evidence="5">0166_1</strain>
    </source>
</reference>
<dbReference type="RefSeq" id="WP_259311484.1">
    <property type="nucleotide sequence ID" value="NZ_CP087164.1"/>
</dbReference>
<dbReference type="KEGG" id="sbae:DSM104329_03845"/>
<feature type="domain" description="Glycosyl transferase family 1" evidence="3">
    <location>
        <begin position="185"/>
        <end position="334"/>
    </location>
</feature>
<name>A0A9E6XZU7_9ACTN</name>
<dbReference type="CDD" id="cd03809">
    <property type="entry name" value="GT4_MtfB-like"/>
    <property type="match status" value="1"/>
</dbReference>
<evidence type="ECO:0000256" key="2">
    <source>
        <dbReference type="ARBA" id="ARBA00022679"/>
    </source>
</evidence>
<accession>A0A9E6XZU7</accession>
<sequence>MRVGIDARHLPEGRGVARYLQRTLAALAQGFPQDEWVALVPGRAAVAAPGGVEVVRTRLPGRALFAAGALAGRPTLQRLLGGVDVVWLPAPAPVALEPNAPYVLTVHDLSFEQRPSDYTAYERLWHRAGRLGALARGASQVVAVSGPTRDAVIERWGVPARRVEVVHPGAGAVTNQGRAGVAPAPDAHRYLLFVGALEPRKAPELLAGAYARARAQGLDAELVLAGAGRLARRLEGRPGVRLLGRVDGARLDALYRGALAVVLPSWAEGFGLPPLEALSRGVPPVVSDLAVYDETLGSGALRFPRGDAEALSAALVQIGADAELRARLVDEGRRAMAPLSWEATARGVRDALAAAVAPAGRPHAVAAGAVP</sequence>
<dbReference type="AlphaFoldDB" id="A0A9E6XZU7"/>
<dbReference type="InterPro" id="IPR028098">
    <property type="entry name" value="Glyco_trans_4-like_N"/>
</dbReference>
<dbReference type="EC" id="2.4.1.250" evidence="5"/>
<gene>
    <name evidence="5" type="primary">mshA_12</name>
    <name evidence="5" type="ORF">DSM104329_03845</name>
</gene>
<dbReference type="Proteomes" id="UP001162834">
    <property type="component" value="Chromosome"/>
</dbReference>
<feature type="domain" description="Glycosyltransferase subfamily 4-like N-terminal" evidence="4">
    <location>
        <begin position="15"/>
        <end position="169"/>
    </location>
</feature>
<evidence type="ECO:0000256" key="1">
    <source>
        <dbReference type="ARBA" id="ARBA00022676"/>
    </source>
</evidence>
<keyword evidence="2 5" id="KW-0808">Transferase</keyword>
<keyword evidence="1 5" id="KW-0328">Glycosyltransferase</keyword>
<dbReference type="SUPFAM" id="SSF53756">
    <property type="entry name" value="UDP-Glycosyltransferase/glycogen phosphorylase"/>
    <property type="match status" value="1"/>
</dbReference>
<dbReference type="Pfam" id="PF13439">
    <property type="entry name" value="Glyco_transf_4"/>
    <property type="match status" value="1"/>
</dbReference>
<evidence type="ECO:0000259" key="3">
    <source>
        <dbReference type="Pfam" id="PF00534"/>
    </source>
</evidence>
<evidence type="ECO:0000259" key="4">
    <source>
        <dbReference type="Pfam" id="PF13439"/>
    </source>
</evidence>
<keyword evidence="6" id="KW-1185">Reference proteome</keyword>
<dbReference type="InterPro" id="IPR001296">
    <property type="entry name" value="Glyco_trans_1"/>
</dbReference>
<dbReference type="PANTHER" id="PTHR46401">
    <property type="entry name" value="GLYCOSYLTRANSFERASE WBBK-RELATED"/>
    <property type="match status" value="1"/>
</dbReference>
<evidence type="ECO:0000313" key="5">
    <source>
        <dbReference type="EMBL" id="UGS37429.1"/>
    </source>
</evidence>
<organism evidence="5 6">
    <name type="scientific">Capillimicrobium parvum</name>
    <dbReference type="NCBI Taxonomy" id="2884022"/>
    <lineage>
        <taxon>Bacteria</taxon>
        <taxon>Bacillati</taxon>
        <taxon>Actinomycetota</taxon>
        <taxon>Thermoleophilia</taxon>
        <taxon>Solirubrobacterales</taxon>
        <taxon>Capillimicrobiaceae</taxon>
        <taxon>Capillimicrobium</taxon>
    </lineage>
</organism>
<protein>
    <submittedName>
        <fullName evidence="5">D-inositol-3-phosphate glycosyltransferase</fullName>
        <ecNumber evidence="5">2.4.1.250</ecNumber>
    </submittedName>
</protein>
<dbReference type="Gene3D" id="3.40.50.2000">
    <property type="entry name" value="Glycogen Phosphorylase B"/>
    <property type="match status" value="2"/>
</dbReference>
<dbReference type="PANTHER" id="PTHR46401:SF2">
    <property type="entry name" value="GLYCOSYLTRANSFERASE WBBK-RELATED"/>
    <property type="match status" value="1"/>
</dbReference>